<accession>A0A2S8IFD2</accession>
<dbReference type="RefSeq" id="WP_105392904.1">
    <property type="nucleotide sequence ID" value="NZ_PUIQ01000048.1"/>
</dbReference>
<evidence type="ECO:0000313" key="1">
    <source>
        <dbReference type="EMBL" id="PQP13112.1"/>
    </source>
</evidence>
<reference evidence="1 2" key="1">
    <citation type="submission" date="2018-02" db="EMBL/GenBank/DDBJ databases">
        <title>Draft genome sequencing of Burkholderia cepacia Y14-15.</title>
        <authorList>
            <person name="Zheng B.-X."/>
        </authorList>
    </citation>
    <scope>NUCLEOTIDE SEQUENCE [LARGE SCALE GENOMIC DNA]</scope>
    <source>
        <strain evidence="1 2">Y14-15</strain>
    </source>
</reference>
<gene>
    <name evidence="1" type="ORF">C5615_29820</name>
</gene>
<organism evidence="1 2">
    <name type="scientific">Burkholderia cepacia</name>
    <name type="common">Pseudomonas cepacia</name>
    <dbReference type="NCBI Taxonomy" id="292"/>
    <lineage>
        <taxon>Bacteria</taxon>
        <taxon>Pseudomonadati</taxon>
        <taxon>Pseudomonadota</taxon>
        <taxon>Betaproteobacteria</taxon>
        <taxon>Burkholderiales</taxon>
        <taxon>Burkholderiaceae</taxon>
        <taxon>Burkholderia</taxon>
        <taxon>Burkholderia cepacia complex</taxon>
    </lineage>
</organism>
<proteinExistence type="predicted"/>
<comment type="caution">
    <text evidence="1">The sequence shown here is derived from an EMBL/GenBank/DDBJ whole genome shotgun (WGS) entry which is preliminary data.</text>
</comment>
<dbReference type="EMBL" id="PUIQ01000048">
    <property type="protein sequence ID" value="PQP13112.1"/>
    <property type="molecule type" value="Genomic_DNA"/>
</dbReference>
<evidence type="ECO:0000313" key="2">
    <source>
        <dbReference type="Proteomes" id="UP000238206"/>
    </source>
</evidence>
<name>A0A2S8IFD2_BURCE</name>
<sequence length="75" mass="8135">MSYRINAYPVDLVGKRDLEIVGIVDSNLAERYAARLRSEIDASGKLVYRQVIVAAAGDPFECAGAGIYPHMPLPA</sequence>
<protein>
    <submittedName>
        <fullName evidence="1">Uncharacterized protein</fullName>
    </submittedName>
</protein>
<dbReference type="AlphaFoldDB" id="A0A2S8IFD2"/>
<dbReference type="Proteomes" id="UP000238206">
    <property type="component" value="Unassembled WGS sequence"/>
</dbReference>